<gene>
    <name evidence="1" type="ORF">F2P81_020915</name>
</gene>
<evidence type="ECO:0000313" key="1">
    <source>
        <dbReference type="EMBL" id="KAF0026178.1"/>
    </source>
</evidence>
<sequence>MLGYDWGERVVGLGQTVLPRRVYQIPSSPLLFNERGGSILGGRDLPPDRARDGIISMDAFCERQIEIDFKEGGLEIAVSNSFTLSSLQGKNSFVLLVNIENGFRPEKLTVTAGLHLAFNHPTTVKCKRVKDALGAFVKRRCGEMPGVTRWGDPLLPAKTTRCIHRIQPQASLQPNDGFCIDHDERNGCRQCFAPYS</sequence>
<dbReference type="AlphaFoldDB" id="A0A6A4S1Z2"/>
<dbReference type="EMBL" id="VEVO01000019">
    <property type="protein sequence ID" value="KAF0026178.1"/>
    <property type="molecule type" value="Genomic_DNA"/>
</dbReference>
<evidence type="ECO:0000313" key="2">
    <source>
        <dbReference type="Proteomes" id="UP000438429"/>
    </source>
</evidence>
<dbReference type="Proteomes" id="UP000438429">
    <property type="component" value="Unassembled WGS sequence"/>
</dbReference>
<reference evidence="1 2" key="1">
    <citation type="submission" date="2019-06" db="EMBL/GenBank/DDBJ databases">
        <title>Draft genomes of female and male turbot (Scophthalmus maximus).</title>
        <authorList>
            <person name="Xu H."/>
            <person name="Xu X.-W."/>
            <person name="Shao C."/>
            <person name="Chen S."/>
        </authorList>
    </citation>
    <scope>NUCLEOTIDE SEQUENCE [LARGE SCALE GENOMIC DNA]</scope>
    <source>
        <strain evidence="1">Ysfricsl-2016a</strain>
        <tissue evidence="1">Blood</tissue>
    </source>
</reference>
<accession>A0A6A4S1Z2</accession>
<organism evidence="1 2">
    <name type="scientific">Scophthalmus maximus</name>
    <name type="common">Turbot</name>
    <name type="synonym">Psetta maxima</name>
    <dbReference type="NCBI Taxonomy" id="52904"/>
    <lineage>
        <taxon>Eukaryota</taxon>
        <taxon>Metazoa</taxon>
        <taxon>Chordata</taxon>
        <taxon>Craniata</taxon>
        <taxon>Vertebrata</taxon>
        <taxon>Euteleostomi</taxon>
        <taxon>Actinopterygii</taxon>
        <taxon>Neopterygii</taxon>
        <taxon>Teleostei</taxon>
        <taxon>Neoteleostei</taxon>
        <taxon>Acanthomorphata</taxon>
        <taxon>Carangaria</taxon>
        <taxon>Pleuronectiformes</taxon>
        <taxon>Pleuronectoidei</taxon>
        <taxon>Scophthalmidae</taxon>
        <taxon>Scophthalmus</taxon>
    </lineage>
</organism>
<proteinExistence type="predicted"/>
<name>A0A6A4S1Z2_SCOMX</name>
<comment type="caution">
    <text evidence="1">The sequence shown here is derived from an EMBL/GenBank/DDBJ whole genome shotgun (WGS) entry which is preliminary data.</text>
</comment>
<protein>
    <submittedName>
        <fullName evidence="1">Uncharacterized protein</fullName>
    </submittedName>
</protein>